<dbReference type="Pfam" id="PF00023">
    <property type="entry name" value="Ank"/>
    <property type="match status" value="2"/>
</dbReference>
<dbReference type="InterPro" id="IPR023780">
    <property type="entry name" value="Chromo_domain"/>
</dbReference>
<dbReference type="SMART" id="SM00298">
    <property type="entry name" value="CHROMO"/>
    <property type="match status" value="2"/>
</dbReference>
<accession>A0A8A3PJK5</accession>
<dbReference type="PROSITE" id="PS00598">
    <property type="entry name" value="CHROMO_1"/>
    <property type="match status" value="1"/>
</dbReference>
<dbReference type="CDD" id="cd00024">
    <property type="entry name" value="CD_CSD"/>
    <property type="match status" value="2"/>
</dbReference>
<dbReference type="SUPFAM" id="SSF48403">
    <property type="entry name" value="Ankyrin repeat"/>
    <property type="match status" value="2"/>
</dbReference>
<feature type="region of interest" description="Disordered" evidence="8">
    <location>
        <begin position="609"/>
        <end position="645"/>
    </location>
</feature>
<feature type="compositionally biased region" description="Basic and acidic residues" evidence="8">
    <location>
        <begin position="2145"/>
        <end position="2157"/>
    </location>
</feature>
<feature type="region of interest" description="Disordered" evidence="8">
    <location>
        <begin position="1734"/>
        <end position="1772"/>
    </location>
</feature>
<dbReference type="PROSITE" id="PS50013">
    <property type="entry name" value="CHROMO_2"/>
    <property type="match status" value="2"/>
</dbReference>
<feature type="region of interest" description="Disordered" evidence="8">
    <location>
        <begin position="1912"/>
        <end position="1942"/>
    </location>
</feature>
<dbReference type="OrthoDB" id="539213at2759"/>
<evidence type="ECO:0000256" key="8">
    <source>
        <dbReference type="SAM" id="MobiDB-lite"/>
    </source>
</evidence>
<comment type="subunit">
    <text evidence="2">Component of the NuA4 histone acetyltransferase complex.</text>
</comment>
<feature type="compositionally biased region" description="Low complexity" evidence="8">
    <location>
        <begin position="1762"/>
        <end position="1772"/>
    </location>
</feature>
<evidence type="ECO:0000259" key="9">
    <source>
        <dbReference type="PROSITE" id="PS50013"/>
    </source>
</evidence>
<feature type="coiled-coil region" evidence="7">
    <location>
        <begin position="997"/>
        <end position="1034"/>
    </location>
</feature>
<keyword evidence="7" id="KW-0175">Coiled coil</keyword>
<dbReference type="GO" id="GO:0005634">
    <property type="term" value="C:nucleus"/>
    <property type="evidence" value="ECO:0007669"/>
    <property type="project" value="UniProtKB-SubCell"/>
</dbReference>
<organism evidence="10 11">
    <name type="scientific">Monilinia vaccinii-corymbosi</name>
    <dbReference type="NCBI Taxonomy" id="61207"/>
    <lineage>
        <taxon>Eukaryota</taxon>
        <taxon>Fungi</taxon>
        <taxon>Dikarya</taxon>
        <taxon>Ascomycota</taxon>
        <taxon>Pezizomycotina</taxon>
        <taxon>Leotiomycetes</taxon>
        <taxon>Helotiales</taxon>
        <taxon>Sclerotiniaceae</taxon>
        <taxon>Monilinia</taxon>
    </lineage>
</organism>
<feature type="compositionally biased region" description="Basic and acidic residues" evidence="8">
    <location>
        <begin position="1812"/>
        <end position="1821"/>
    </location>
</feature>
<feature type="region of interest" description="Disordered" evidence="8">
    <location>
        <begin position="2145"/>
        <end position="2175"/>
    </location>
</feature>
<keyword evidence="11" id="KW-1185">Reference proteome</keyword>
<feature type="repeat" description="ANK" evidence="6">
    <location>
        <begin position="688"/>
        <end position="716"/>
    </location>
</feature>
<comment type="subcellular location">
    <subcellularLocation>
        <location evidence="1">Nucleus</location>
    </subcellularLocation>
</comment>
<evidence type="ECO:0000256" key="3">
    <source>
        <dbReference type="ARBA" id="ARBA00022737"/>
    </source>
</evidence>
<dbReference type="Pfam" id="PF12796">
    <property type="entry name" value="Ank_2"/>
    <property type="match status" value="1"/>
</dbReference>
<protein>
    <recommendedName>
        <fullName evidence="9">Chromo domain-containing protein</fullName>
    </recommendedName>
</protein>
<dbReference type="EMBL" id="CP063409">
    <property type="protein sequence ID" value="QSZ35179.1"/>
    <property type="molecule type" value="Genomic_DNA"/>
</dbReference>
<dbReference type="SMART" id="SM00248">
    <property type="entry name" value="ANK"/>
    <property type="match status" value="11"/>
</dbReference>
<evidence type="ECO:0000256" key="7">
    <source>
        <dbReference type="SAM" id="Coils"/>
    </source>
</evidence>
<dbReference type="Gene3D" id="1.25.40.20">
    <property type="entry name" value="Ankyrin repeat-containing domain"/>
    <property type="match status" value="5"/>
</dbReference>
<name>A0A8A3PJK5_9HELO</name>
<feature type="region of interest" description="Disordered" evidence="8">
    <location>
        <begin position="1794"/>
        <end position="1831"/>
    </location>
</feature>
<evidence type="ECO:0000256" key="5">
    <source>
        <dbReference type="ARBA" id="ARBA00023242"/>
    </source>
</evidence>
<dbReference type="PANTHER" id="PTHR24123">
    <property type="entry name" value="ANKYRIN REPEAT-CONTAINING"/>
    <property type="match status" value="1"/>
</dbReference>
<dbReference type="SUPFAM" id="SSF54160">
    <property type="entry name" value="Chromo domain-like"/>
    <property type="match status" value="2"/>
</dbReference>
<dbReference type="PROSITE" id="PS50088">
    <property type="entry name" value="ANK_REPEAT"/>
    <property type="match status" value="4"/>
</dbReference>
<proteinExistence type="predicted"/>
<dbReference type="PANTHER" id="PTHR24123:SF33">
    <property type="entry name" value="PROTEIN HOS4"/>
    <property type="match status" value="1"/>
</dbReference>
<feature type="repeat" description="ANK" evidence="6">
    <location>
        <begin position="578"/>
        <end position="610"/>
    </location>
</feature>
<feature type="repeat" description="ANK" evidence="6">
    <location>
        <begin position="545"/>
        <end position="572"/>
    </location>
</feature>
<feature type="region of interest" description="Disordered" evidence="8">
    <location>
        <begin position="1983"/>
        <end position="2019"/>
    </location>
</feature>
<dbReference type="GO" id="GO:0006338">
    <property type="term" value="P:chromatin remodeling"/>
    <property type="evidence" value="ECO:0007669"/>
    <property type="project" value="UniProtKB-ARBA"/>
</dbReference>
<feature type="domain" description="Chromo" evidence="9">
    <location>
        <begin position="2089"/>
        <end position="2150"/>
    </location>
</feature>
<feature type="compositionally biased region" description="Basic residues" evidence="8">
    <location>
        <begin position="2163"/>
        <end position="2175"/>
    </location>
</feature>
<keyword evidence="5" id="KW-0539">Nucleus</keyword>
<dbReference type="PRINTS" id="PR01415">
    <property type="entry name" value="ANKYRIN"/>
</dbReference>
<dbReference type="InterPro" id="IPR000953">
    <property type="entry name" value="Chromo/chromo_shadow_dom"/>
</dbReference>
<feature type="compositionally biased region" description="Acidic residues" evidence="8">
    <location>
        <begin position="1986"/>
        <end position="2005"/>
    </location>
</feature>
<dbReference type="InterPro" id="IPR023779">
    <property type="entry name" value="Chromodomain_CS"/>
</dbReference>
<dbReference type="InterPro" id="IPR016197">
    <property type="entry name" value="Chromo-like_dom_sf"/>
</dbReference>
<dbReference type="InterPro" id="IPR036770">
    <property type="entry name" value="Ankyrin_rpt-contain_sf"/>
</dbReference>
<dbReference type="Pfam" id="PF00385">
    <property type="entry name" value="Chromo"/>
    <property type="match status" value="1"/>
</dbReference>
<feature type="domain" description="Chromo" evidence="9">
    <location>
        <begin position="2027"/>
        <end position="2079"/>
    </location>
</feature>
<keyword evidence="4 6" id="KW-0040">ANK repeat</keyword>
<evidence type="ECO:0000256" key="2">
    <source>
        <dbReference type="ARBA" id="ARBA00011353"/>
    </source>
</evidence>
<evidence type="ECO:0000256" key="4">
    <source>
        <dbReference type="ARBA" id="ARBA00023043"/>
    </source>
</evidence>
<dbReference type="PROSITE" id="PS50297">
    <property type="entry name" value="ANK_REP_REGION"/>
    <property type="match status" value="4"/>
</dbReference>
<evidence type="ECO:0000313" key="11">
    <source>
        <dbReference type="Proteomes" id="UP000672032"/>
    </source>
</evidence>
<keyword evidence="3" id="KW-0677">Repeat</keyword>
<evidence type="ECO:0000256" key="1">
    <source>
        <dbReference type="ARBA" id="ARBA00004123"/>
    </source>
</evidence>
<dbReference type="InterPro" id="IPR051165">
    <property type="entry name" value="Multifunctional_ANK_Repeat"/>
</dbReference>
<dbReference type="Proteomes" id="UP000672032">
    <property type="component" value="Chromosome 5"/>
</dbReference>
<sequence>MASGTLPNFPAPIELPSLPAPVKEFIPYLSQNPTTHISAIVEPYKAYESELRKVYAQQPDHEAVKDGAVNLVPIFCGHESDLKVRARDFKNETKEESEKYILPLKDEERRPNGSPAVVGSFKDFQINFSLFSESSLADLDWNNVVAAGSAVTTSLLAIPEKWAGSKRAMRAYYHEHLAPASDVDLFLYGLTEAEGLEKIKQIETNIKDAILHETTTIRTKNAITIASNYPTRHVQIVLRLYDSISQIISGFDVDCSCAAYDGKQVYMSPRAVGSFITQCNAIDLTRRSPSYENRLSKYSHRGFEVHWPMLDRSRIDPTIFERSFGRTEGLARLLILEKLPKKVDRENYMDQRRKERGRPSINRGFRNQHRLYGNLKDCEEDEVADWAEQDEIANYHTMTVPYGPRYNAAKINRLLYAKDLLLNAEWNQHKDRDVYLHRHPCFFGTAEEVIQDCCGYCPVPETDEEKEVAEKDSKNNVSGTLKFITDDPGCQEIGSFNPINDDEWTTMSYVGDTARLCQAIVDGDLENVQDWCSQEGVDVNCRDFTGRTPLHLATMTSTPEIVKCLVDHGARIIARLVDGRTALHIAAARGNLEMISILMNKSLANEEEEEEKKSRKIAQLAPDAKEESDSASEITLDSEQEESDAMTMGSFVKLAGNKEEDMDEVAAVMDDTMEDPDIYDTNVIAWDYGLSPLHLAILNGHLEAIDLLVSEYGADVLLPVKLVEAGTTNPRGAIMTLVLGISLPNEKAKQVVELLLKLGATSAQSDTNHFTALHYIVAQNNTDLLEVLFTHDRPVAQKVLNKIGMTKDYGKADTPLSTAVKKSYGEMASKLLQLGAQPEFNFENWVKVYLAMNTHAKFQNTETSMKEFQTTVQQPIIAAICKGMGTVVRDLLAHGANPQTLTTITWSTVLNPQQRYCYYGNQESIIDIIRRKLKTLREWKEPINNRWPYLQDDPEADKPEILRDEAFYTATLEPGSYKYWTALQNYRNEKYRNKLNHEQYEKSLKDKEIELEKYKDEREAVQKAIKDLEQAEQVLIAAGAKPFSELYPDILPLPQRQEHSREYNHGERAKPQPYETHFNFGVPDLNEEKRQGYFGLFEAAWNADLDTIKNLTLGPWKEGDTEYAPLKIAVRDQNVFNPFSIAVLRGHYDLARRIVEICLAQHHYEDDDNHQGRQRWGITVDGSDDESGELPICSELVTDKFTIDTLEDVSNIVKGDVLPLTMIGWSCMSHRFIDNDGSSRLGDILTLFKHAVVHDDLKMFKFLLETATEQKTLMAKHEDDQRCYNLDREIFSEALSRGRTTMLAEMIKYCGAGVPFGELVLASGVELKTKPRYYEGLTIGGKKRKDWAQPPGQFHDFEEFEGRFPPLLEAANMGSIDSVEWFMSDAPMRRYKEFAERNKNDIRIRSLEYDELLLHVAILYNPKTEGDKVKHFNLVKHLVSILPESVLSLKSSEGYTPLHLAVRRQNIPIIEFLLSVGASPRSRDRRNRNIMHTLAAAATDITQELVFRLDSLIKLFNKKDVQEMYLERADDYPSALTPLALWMSQNSHHDKKDVLEVLLKYSTGEELEMINGEGDLPLHVAIKGNKSNLTSFLLAQKPTLLYRESATGRTPLEMSHDNYISHFLSQPPAVDEHWNNATKLSAYHWKNKRGATPSYQQHLGIWEECLRVQGELKRKFDEGDEEKGKGEILGKRRLVSLFEANEVARRLAGSRGGRGSGAGFTLDVVSHWISAQQRNSLETRKRHKKNDESEIAKRDGRVAVVSGSPGDGQSQSSAYASEALIAPVAQMVGRVVVDDDDGDVDGGYGDGDGDGDDSHESHDSEKGEEDEDVVKGGTEPLKAFVEEEDDAEAVEAAILNQFQAQEKAILSPSTGKVRKYTKKRRHMSRSVLLQSSQQFRREEPAHAVILKEENKLTSPINSPLGDNISGREESPRGSGSGNGRAKKLIDVTAISARQEEIVTLSKEHSISDGRPKYSTKKTVPLVEDKNVEEDVEEGGEDGVEEDGESVTDTTTETATETATESLTNEFYEPRAVKGLRRDAVGNDEILIQWKGYPLEKDWTWESVERLRENCHDFLKKWEKIPQNDGTKIYVVERIMGKLTQPNGAVKYQVKWEGYGKMYNTWEPAVTLELDVPHMVEDFEKSYKKPVERRGISRKADENAAQPKAKRRRGRPRKSA</sequence>
<reference evidence="10" key="1">
    <citation type="submission" date="2020-10" db="EMBL/GenBank/DDBJ databases">
        <title>Genome Sequence of Monilinia vaccinii-corymbosi Sheds Light on Mummy Berry Disease Infection of Blueberry and Mating Type.</title>
        <authorList>
            <person name="Yow A.G."/>
            <person name="Zhang Y."/>
            <person name="Bansal K."/>
            <person name="Eacker S.M."/>
            <person name="Sullivan S."/>
            <person name="Liachko I."/>
            <person name="Cubeta M.A."/>
            <person name="Rollins J.A."/>
            <person name="Ashrafi H."/>
        </authorList>
    </citation>
    <scope>NUCLEOTIDE SEQUENCE</scope>
    <source>
        <strain evidence="10">RL-1</strain>
    </source>
</reference>
<dbReference type="InterPro" id="IPR002110">
    <property type="entry name" value="Ankyrin_rpt"/>
</dbReference>
<evidence type="ECO:0000256" key="6">
    <source>
        <dbReference type="PROSITE-ProRule" id="PRU00023"/>
    </source>
</evidence>
<feature type="compositionally biased region" description="Basic and acidic residues" evidence="8">
    <location>
        <begin position="1745"/>
        <end position="1757"/>
    </location>
</feature>
<dbReference type="Gene3D" id="2.40.50.40">
    <property type="match status" value="2"/>
</dbReference>
<feature type="compositionally biased region" description="Low complexity" evidence="8">
    <location>
        <begin position="2006"/>
        <end position="2019"/>
    </location>
</feature>
<feature type="repeat" description="ANK" evidence="6">
    <location>
        <begin position="1453"/>
        <end position="1485"/>
    </location>
</feature>
<evidence type="ECO:0000313" key="10">
    <source>
        <dbReference type="EMBL" id="QSZ35179.1"/>
    </source>
</evidence>
<gene>
    <name evidence="10" type="ORF">DSL72_008046</name>
</gene>